<comment type="caution">
    <text evidence="6">The sequence shown here is derived from an EMBL/GenBank/DDBJ whole genome shotgun (WGS) entry which is preliminary data.</text>
</comment>
<gene>
    <name evidence="6" type="ORF">DMX08_02825</name>
</gene>
<feature type="domain" description="RNA polymerase sigma factor 70 region 4 type 2" evidence="5">
    <location>
        <begin position="192"/>
        <end position="243"/>
    </location>
</feature>
<dbReference type="Gene3D" id="1.10.10.10">
    <property type="entry name" value="Winged helix-like DNA-binding domain superfamily/Winged helix DNA-binding domain"/>
    <property type="match status" value="1"/>
</dbReference>
<dbReference type="GO" id="GO:0016987">
    <property type="term" value="F:sigma factor activity"/>
    <property type="evidence" value="ECO:0007669"/>
    <property type="project" value="UniProtKB-KW"/>
</dbReference>
<evidence type="ECO:0000259" key="5">
    <source>
        <dbReference type="Pfam" id="PF08281"/>
    </source>
</evidence>
<keyword evidence="4" id="KW-0804">Transcription</keyword>
<reference evidence="6 7" key="1">
    <citation type="submission" date="2018-06" db="EMBL/GenBank/DDBJ databases">
        <title>Pseudomonas diversity within urban Lake Michigan freshwaters.</title>
        <authorList>
            <person name="Batrich M."/>
            <person name="Hatzopoulos T."/>
            <person name="Putonti C."/>
        </authorList>
    </citation>
    <scope>NUCLEOTIDE SEQUENCE [LARGE SCALE GENOMIC DNA]</scope>
    <source>
        <strain evidence="6 7">MB-090624</strain>
    </source>
</reference>
<dbReference type="Proteomes" id="UP000248188">
    <property type="component" value="Unassembled WGS sequence"/>
</dbReference>
<dbReference type="InterPro" id="IPR039425">
    <property type="entry name" value="RNA_pol_sigma-70-like"/>
</dbReference>
<dbReference type="GO" id="GO:0003677">
    <property type="term" value="F:DNA binding"/>
    <property type="evidence" value="ECO:0007669"/>
    <property type="project" value="UniProtKB-KW"/>
</dbReference>
<organism evidence="6 7">
    <name type="scientific">Pseudomonas protegens</name>
    <dbReference type="NCBI Taxonomy" id="380021"/>
    <lineage>
        <taxon>Bacteria</taxon>
        <taxon>Pseudomonadati</taxon>
        <taxon>Pseudomonadota</taxon>
        <taxon>Gammaproteobacteria</taxon>
        <taxon>Pseudomonadales</taxon>
        <taxon>Pseudomonadaceae</taxon>
        <taxon>Pseudomonas</taxon>
    </lineage>
</organism>
<accession>A0A9Q6ILQ6</accession>
<keyword evidence="3" id="KW-0238">DNA-binding</keyword>
<dbReference type="SUPFAM" id="SSF88659">
    <property type="entry name" value="Sigma3 and sigma4 domains of RNA polymerase sigma factors"/>
    <property type="match status" value="1"/>
</dbReference>
<keyword evidence="1" id="KW-0805">Transcription regulation</keyword>
<evidence type="ECO:0000313" key="7">
    <source>
        <dbReference type="Proteomes" id="UP000248188"/>
    </source>
</evidence>
<evidence type="ECO:0000256" key="4">
    <source>
        <dbReference type="ARBA" id="ARBA00023163"/>
    </source>
</evidence>
<dbReference type="AlphaFoldDB" id="A0A9Q6ILQ6"/>
<dbReference type="InterPro" id="IPR013249">
    <property type="entry name" value="RNA_pol_sigma70_r4_t2"/>
</dbReference>
<sequence length="244" mass="27934">MQCGRHHTYVDSKRPRRLASLFHRPAQSPETRAVVAVFPAASAVRPSATCSHIRAVTGHREVREMNCLMQEGLPTALADHLFEASWKAVLPGLQRRARQLARGNADGAQEWLAATAIKALLFFRRSPERIRDPQGFLFLVLDHVFVDSCRRRAREQRLFVDFADFEDDPLQQLEAPQMSVLEQVELLETLALLSRRVAQLPFKKRRLFELKFVDDLPYPNIAAELGMNQPLARKHVQLLREALR</sequence>
<dbReference type="EMBL" id="QJRN01000001">
    <property type="protein sequence ID" value="PYC44068.1"/>
    <property type="molecule type" value="Genomic_DNA"/>
</dbReference>
<proteinExistence type="predicted"/>
<evidence type="ECO:0000313" key="6">
    <source>
        <dbReference type="EMBL" id="PYC44068.1"/>
    </source>
</evidence>
<dbReference type="PANTHER" id="PTHR43133:SF8">
    <property type="entry name" value="RNA POLYMERASE SIGMA FACTOR HI_1459-RELATED"/>
    <property type="match status" value="1"/>
</dbReference>
<dbReference type="PANTHER" id="PTHR43133">
    <property type="entry name" value="RNA POLYMERASE ECF-TYPE SIGMA FACTO"/>
    <property type="match status" value="1"/>
</dbReference>
<dbReference type="InterPro" id="IPR013324">
    <property type="entry name" value="RNA_pol_sigma_r3/r4-like"/>
</dbReference>
<dbReference type="Pfam" id="PF08281">
    <property type="entry name" value="Sigma70_r4_2"/>
    <property type="match status" value="1"/>
</dbReference>
<dbReference type="InterPro" id="IPR036388">
    <property type="entry name" value="WH-like_DNA-bd_sf"/>
</dbReference>
<evidence type="ECO:0000256" key="1">
    <source>
        <dbReference type="ARBA" id="ARBA00023015"/>
    </source>
</evidence>
<keyword evidence="2" id="KW-0731">Sigma factor</keyword>
<evidence type="ECO:0000256" key="2">
    <source>
        <dbReference type="ARBA" id="ARBA00023082"/>
    </source>
</evidence>
<evidence type="ECO:0000256" key="3">
    <source>
        <dbReference type="ARBA" id="ARBA00023125"/>
    </source>
</evidence>
<dbReference type="GO" id="GO:0006352">
    <property type="term" value="P:DNA-templated transcription initiation"/>
    <property type="evidence" value="ECO:0007669"/>
    <property type="project" value="InterPro"/>
</dbReference>
<name>A0A9Q6ILQ6_9PSED</name>
<protein>
    <submittedName>
        <fullName evidence="6">RNA polymerase subunit sigma-70</fullName>
    </submittedName>
</protein>